<reference evidence="2" key="1">
    <citation type="submission" date="2016-10" db="EMBL/GenBank/DDBJ databases">
        <authorList>
            <person name="Varghese N."/>
            <person name="Submissions S."/>
        </authorList>
    </citation>
    <scope>NUCLEOTIDE SEQUENCE [LARGE SCALE GENOMIC DNA]</scope>
    <source>
        <strain evidence="2">DSM 1565</strain>
    </source>
</reference>
<protein>
    <submittedName>
        <fullName evidence="1">Uncharacterized protein</fullName>
    </submittedName>
</protein>
<dbReference type="AlphaFoldDB" id="A0A1I7N4D8"/>
<dbReference type="EMBL" id="FPCH01000001">
    <property type="protein sequence ID" value="SFV29453.1"/>
    <property type="molecule type" value="Genomic_DNA"/>
</dbReference>
<dbReference type="STRING" id="51670.SAMN04488557_1255"/>
<gene>
    <name evidence="1" type="ORF">SAMN04488557_1255</name>
</gene>
<evidence type="ECO:0000313" key="1">
    <source>
        <dbReference type="EMBL" id="SFV29453.1"/>
    </source>
</evidence>
<proteinExistence type="predicted"/>
<evidence type="ECO:0000313" key="2">
    <source>
        <dbReference type="Proteomes" id="UP000199423"/>
    </source>
</evidence>
<keyword evidence="2" id="KW-1185">Reference proteome</keyword>
<dbReference type="Proteomes" id="UP000199423">
    <property type="component" value="Unassembled WGS sequence"/>
</dbReference>
<name>A0A1I7N4D8_9HYPH</name>
<dbReference type="RefSeq" id="WP_092865570.1">
    <property type="nucleotide sequence ID" value="NZ_FPCH01000001.1"/>
</dbReference>
<accession>A0A1I7N4D8</accession>
<dbReference type="OrthoDB" id="7596455at2"/>
<organism evidence="1 2">
    <name type="scientific">Hyphomicrobium facile</name>
    <dbReference type="NCBI Taxonomy" id="51670"/>
    <lineage>
        <taxon>Bacteria</taxon>
        <taxon>Pseudomonadati</taxon>
        <taxon>Pseudomonadota</taxon>
        <taxon>Alphaproteobacteria</taxon>
        <taxon>Hyphomicrobiales</taxon>
        <taxon>Hyphomicrobiaceae</taxon>
        <taxon>Hyphomicrobium</taxon>
    </lineage>
</organism>
<sequence length="198" mass="21526">MTSQTSPAQEDVLLAFSCENDASPATLAEYVRRYPGYAGALADLAVELMIVPLREDACCSPQDATVDRAWETFRSSATSLETKSLGAAGSLIAALPPAEFRALAKRIGVNTLFLVQLRDRIIDATTIPRRFVELLARELSSTVSAVMDDLARPPMVAASERFKSDQKPGADKRIAFADAIGNSDLDDEQQQKLRAFMD</sequence>